<dbReference type="Pfam" id="PF13737">
    <property type="entry name" value="DDE_Tnp_1_5"/>
    <property type="match status" value="1"/>
</dbReference>
<evidence type="ECO:0000313" key="2">
    <source>
        <dbReference type="EMBL" id="GGC23867.1"/>
    </source>
</evidence>
<protein>
    <recommendedName>
        <fullName evidence="1">Transposase DDE domain-containing protein</fullName>
    </recommendedName>
</protein>
<proteinExistence type="predicted"/>
<organism evidence="2 3">
    <name type="scientific">Pseudoduganella buxea</name>
    <dbReference type="NCBI Taxonomy" id="1949069"/>
    <lineage>
        <taxon>Bacteria</taxon>
        <taxon>Pseudomonadati</taxon>
        <taxon>Pseudomonadota</taxon>
        <taxon>Betaproteobacteria</taxon>
        <taxon>Burkholderiales</taxon>
        <taxon>Oxalobacteraceae</taxon>
        <taxon>Telluria group</taxon>
        <taxon>Pseudoduganella</taxon>
    </lineage>
</organism>
<evidence type="ECO:0000259" key="1">
    <source>
        <dbReference type="Pfam" id="PF13737"/>
    </source>
</evidence>
<reference evidence="3" key="1">
    <citation type="journal article" date="2019" name="Int. J. Syst. Evol. Microbiol.">
        <title>The Global Catalogue of Microorganisms (GCM) 10K type strain sequencing project: providing services to taxonomists for standard genome sequencing and annotation.</title>
        <authorList>
            <consortium name="The Broad Institute Genomics Platform"/>
            <consortium name="The Broad Institute Genome Sequencing Center for Infectious Disease"/>
            <person name="Wu L."/>
            <person name="Ma J."/>
        </authorList>
    </citation>
    <scope>NUCLEOTIDE SEQUENCE [LARGE SCALE GENOMIC DNA]</scope>
    <source>
        <strain evidence="3">CGMCC 1.15931</strain>
    </source>
</reference>
<accession>A0ABQ1LIL0</accession>
<dbReference type="Proteomes" id="UP000622638">
    <property type="component" value="Unassembled WGS sequence"/>
</dbReference>
<gene>
    <name evidence="2" type="ORF">GCM10011572_51720</name>
</gene>
<dbReference type="InterPro" id="IPR025668">
    <property type="entry name" value="Tnp_DDE_dom"/>
</dbReference>
<comment type="caution">
    <text evidence="2">The sequence shown here is derived from an EMBL/GenBank/DDBJ whole genome shotgun (WGS) entry which is preliminary data.</text>
</comment>
<feature type="domain" description="Transposase DDE" evidence="1">
    <location>
        <begin position="3"/>
        <end position="52"/>
    </location>
</feature>
<keyword evidence="3" id="KW-1185">Reference proteome</keyword>
<evidence type="ECO:0000313" key="3">
    <source>
        <dbReference type="Proteomes" id="UP000622638"/>
    </source>
</evidence>
<dbReference type="EMBL" id="BMKG01000038">
    <property type="protein sequence ID" value="GGC23867.1"/>
    <property type="molecule type" value="Genomic_DNA"/>
</dbReference>
<sequence>MPSLLKLADLGWQVPDFRTVSRHQKHLAVTINAHPTTTGLHLIVDSTGIKMLVEGEWKTKKQGAGYRRQLCEVHQGIDATIGNPGHRGNRQCHW</sequence>
<name>A0ABQ1LIL0_9BURK</name>